<name>A0ABN1YHS9_9ACTN</name>
<dbReference type="RefSeq" id="WP_344345009.1">
    <property type="nucleotide sequence ID" value="NZ_BAAAKJ010000470.1"/>
</dbReference>
<evidence type="ECO:0000259" key="2">
    <source>
        <dbReference type="Pfam" id="PF19993"/>
    </source>
</evidence>
<dbReference type="InterPro" id="IPR027417">
    <property type="entry name" value="P-loop_NTPase"/>
</dbReference>
<evidence type="ECO:0000313" key="3">
    <source>
        <dbReference type="EMBL" id="GAA1413882.1"/>
    </source>
</evidence>
<accession>A0ABN1YHS9</accession>
<keyword evidence="4" id="KW-1185">Reference proteome</keyword>
<organism evidence="3 4">
    <name type="scientific">Kitasatospora putterlickiae</name>
    <dbReference type="NCBI Taxonomy" id="221725"/>
    <lineage>
        <taxon>Bacteria</taxon>
        <taxon>Bacillati</taxon>
        <taxon>Actinomycetota</taxon>
        <taxon>Actinomycetes</taxon>
        <taxon>Kitasatosporales</taxon>
        <taxon>Streptomycetaceae</taxon>
        <taxon>Kitasatospora</taxon>
    </lineage>
</organism>
<dbReference type="InterPro" id="IPR045528">
    <property type="entry name" value="DO-GTPase2"/>
</dbReference>
<feature type="region of interest" description="Disordered" evidence="1">
    <location>
        <begin position="294"/>
        <end position="314"/>
    </location>
</feature>
<gene>
    <name evidence="3" type="ORF">GCM10009639_67460</name>
</gene>
<sequence length="314" mass="33599">MDLTNLRVVALGHSSAGKSSYLAAAFTHLAAGRKGFRLVAADSAVASRLKDTGKRLAKGIYPPPTSRSTDLEAVLEYGRREVTGFHWTDYRGGALTDSAADDPETARLLGRLTDADAVVVFADAHRLATDPDSHDEVRRTVVLLHRAVGDGSTPLPIVLAYTKSDLLAGPADWARARAAAAPLEELLAGGGRVRGATVAVSCGRSPRGVAVPVLWCLSTLLDHRARQAENRLETANGFVKDLRREANGIDSLVSWFKGVESAAKRLAYWEGEVRERKEEVAGLSRPARRLAKLLEREQRGTAPPAGASAPAVTR</sequence>
<feature type="domain" description="Double-GTPase 2" evidence="2">
    <location>
        <begin position="11"/>
        <end position="185"/>
    </location>
</feature>
<dbReference type="Pfam" id="PF19993">
    <property type="entry name" value="DO-GTPase2"/>
    <property type="match status" value="1"/>
</dbReference>
<dbReference type="Gene3D" id="3.40.50.300">
    <property type="entry name" value="P-loop containing nucleotide triphosphate hydrolases"/>
    <property type="match status" value="1"/>
</dbReference>
<evidence type="ECO:0000313" key="4">
    <source>
        <dbReference type="Proteomes" id="UP001499863"/>
    </source>
</evidence>
<protein>
    <recommendedName>
        <fullName evidence="2">Double-GTPase 2 domain-containing protein</fullName>
    </recommendedName>
</protein>
<reference evidence="3 4" key="1">
    <citation type="journal article" date="2019" name="Int. J. Syst. Evol. Microbiol.">
        <title>The Global Catalogue of Microorganisms (GCM) 10K type strain sequencing project: providing services to taxonomists for standard genome sequencing and annotation.</title>
        <authorList>
            <consortium name="The Broad Institute Genomics Platform"/>
            <consortium name="The Broad Institute Genome Sequencing Center for Infectious Disease"/>
            <person name="Wu L."/>
            <person name="Ma J."/>
        </authorList>
    </citation>
    <scope>NUCLEOTIDE SEQUENCE [LARGE SCALE GENOMIC DNA]</scope>
    <source>
        <strain evidence="3 4">JCM 12393</strain>
    </source>
</reference>
<proteinExistence type="predicted"/>
<comment type="caution">
    <text evidence="3">The sequence shown here is derived from an EMBL/GenBank/DDBJ whole genome shotgun (WGS) entry which is preliminary data.</text>
</comment>
<evidence type="ECO:0000256" key="1">
    <source>
        <dbReference type="SAM" id="MobiDB-lite"/>
    </source>
</evidence>
<dbReference type="Proteomes" id="UP001499863">
    <property type="component" value="Unassembled WGS sequence"/>
</dbReference>
<feature type="compositionally biased region" description="Low complexity" evidence="1">
    <location>
        <begin position="302"/>
        <end position="314"/>
    </location>
</feature>
<dbReference type="EMBL" id="BAAAKJ010000470">
    <property type="protein sequence ID" value="GAA1413882.1"/>
    <property type="molecule type" value="Genomic_DNA"/>
</dbReference>
<dbReference type="SUPFAM" id="SSF52540">
    <property type="entry name" value="P-loop containing nucleoside triphosphate hydrolases"/>
    <property type="match status" value="1"/>
</dbReference>